<dbReference type="AlphaFoldDB" id="A0A3Q9ITA5"/>
<organism evidence="1 2">
    <name type="scientific">Butyricimonas faecalis</name>
    <dbReference type="NCBI Taxonomy" id="2093856"/>
    <lineage>
        <taxon>Bacteria</taxon>
        <taxon>Pseudomonadati</taxon>
        <taxon>Bacteroidota</taxon>
        <taxon>Bacteroidia</taxon>
        <taxon>Bacteroidales</taxon>
        <taxon>Odoribacteraceae</taxon>
        <taxon>Butyricimonas</taxon>
    </lineage>
</organism>
<dbReference type="EMBL" id="CP032819">
    <property type="protein sequence ID" value="AZS31528.1"/>
    <property type="molecule type" value="Genomic_DNA"/>
</dbReference>
<dbReference type="GeneID" id="61274067"/>
<dbReference type="OrthoDB" id="1093893at2"/>
<proteinExistence type="predicted"/>
<protein>
    <submittedName>
        <fullName evidence="1">Uncharacterized protein</fullName>
    </submittedName>
</protein>
<accession>A0A3Q9ITA5</accession>
<evidence type="ECO:0000313" key="1">
    <source>
        <dbReference type="EMBL" id="AZS31528.1"/>
    </source>
</evidence>
<dbReference type="Proteomes" id="UP000270673">
    <property type="component" value="Chromosome"/>
</dbReference>
<gene>
    <name evidence="1" type="ORF">D8S85_19560</name>
</gene>
<sequence>MQAIKVQIYFSEWEKVSDFISEINIDEEMAAYAIDNRTMVIATVGECSMAYAKAQLKTWFSDPTIETIK</sequence>
<evidence type="ECO:0000313" key="2">
    <source>
        <dbReference type="Proteomes" id="UP000270673"/>
    </source>
</evidence>
<name>A0A3Q9ITA5_9BACT</name>
<dbReference type="RefSeq" id="WP_013611128.1">
    <property type="nucleotide sequence ID" value="NZ_CP032819.1"/>
</dbReference>
<reference evidence="1 2" key="1">
    <citation type="submission" date="2018-10" db="EMBL/GenBank/DDBJ databases">
        <title>Butyricimonas faecalis sp. nov., isolated from human faeces and emended description of the genus Butyricimonas.</title>
        <authorList>
            <person name="Le Roy T."/>
            <person name="Van der Smissen P."/>
            <person name="Paquot A."/>
            <person name="Delzenne N."/>
            <person name="Muccioli G."/>
            <person name="Collet J.-F."/>
            <person name="Cani P.D."/>
        </authorList>
    </citation>
    <scope>NUCLEOTIDE SEQUENCE [LARGE SCALE GENOMIC DNA]</scope>
    <source>
        <strain evidence="1 2">H184</strain>
    </source>
</reference>
<dbReference type="KEGG" id="buy:D8S85_19560"/>
<keyword evidence="2" id="KW-1185">Reference proteome</keyword>